<name>A0ABW8BKL0_9ACTN</name>
<dbReference type="Proteomes" id="UP001614264">
    <property type="component" value="Unassembled WGS sequence"/>
</dbReference>
<sequence length="214" mass="22936">MRMDSNSTGFRALSVAREKFLLVSGAVLAVTLLAGCSGSGGNEGPGVDSVDGSTGTAEKSESRRGDGAASESDDSESGRPQLRMDTSAIEELRMTQGYLQCLKDQGVKVTKGGTKLGEEAVDLLWWPGEDTSVEHPDAEKKCLGKKPLQPPETDPKRNPNYMADYAEWIECMNARGLKVDPLPNGEGWTFKAGTTPPSNSDQISQECMIEAFSE</sequence>
<keyword evidence="3" id="KW-1185">Reference proteome</keyword>
<evidence type="ECO:0000313" key="3">
    <source>
        <dbReference type="Proteomes" id="UP001614264"/>
    </source>
</evidence>
<accession>A0ABW8BKL0</accession>
<evidence type="ECO:0008006" key="4">
    <source>
        <dbReference type="Google" id="ProtNLM"/>
    </source>
</evidence>
<evidence type="ECO:0000256" key="1">
    <source>
        <dbReference type="SAM" id="MobiDB-lite"/>
    </source>
</evidence>
<evidence type="ECO:0000313" key="2">
    <source>
        <dbReference type="EMBL" id="MFI7874661.1"/>
    </source>
</evidence>
<dbReference type="RefSeq" id="WP_256109176.1">
    <property type="nucleotide sequence ID" value="NZ_JBITPR010000053.1"/>
</dbReference>
<dbReference type="EMBL" id="JBITPR010000053">
    <property type="protein sequence ID" value="MFI7874661.1"/>
    <property type="molecule type" value="Genomic_DNA"/>
</dbReference>
<feature type="region of interest" description="Disordered" evidence="1">
    <location>
        <begin position="39"/>
        <end position="81"/>
    </location>
</feature>
<reference evidence="2 3" key="1">
    <citation type="submission" date="2024-07" db="EMBL/GenBank/DDBJ databases">
        <title>Whole genome sequencing of Prodigiosin pigment-producing Streptomyces salinarius isolated from rhizosphere soil of Arachis hypogaea.</title>
        <authorList>
            <person name="Vidhya A."/>
            <person name="Ramya S."/>
        </authorList>
    </citation>
    <scope>NUCLEOTIDE SEQUENCE [LARGE SCALE GENOMIC DNA]</scope>
    <source>
        <strain evidence="2 3">VRMG2420</strain>
    </source>
</reference>
<organism evidence="2 3">
    <name type="scientific">Streptomyces salinarius</name>
    <dbReference type="NCBI Taxonomy" id="2762598"/>
    <lineage>
        <taxon>Bacteria</taxon>
        <taxon>Bacillati</taxon>
        <taxon>Actinomycetota</taxon>
        <taxon>Actinomycetes</taxon>
        <taxon>Kitasatosporales</taxon>
        <taxon>Streptomycetaceae</taxon>
        <taxon>Streptomyces</taxon>
    </lineage>
</organism>
<feature type="region of interest" description="Disordered" evidence="1">
    <location>
        <begin position="135"/>
        <end position="159"/>
    </location>
</feature>
<protein>
    <recommendedName>
        <fullName evidence="4">PASTA domain-containing protein</fullName>
    </recommendedName>
</protein>
<proteinExistence type="predicted"/>
<gene>
    <name evidence="2" type="ORF">AB4829_29215</name>
</gene>
<comment type="caution">
    <text evidence="2">The sequence shown here is derived from an EMBL/GenBank/DDBJ whole genome shotgun (WGS) entry which is preliminary data.</text>
</comment>